<organism evidence="3 4">
    <name type="scientific">Natronincola ferrireducens</name>
    <dbReference type="NCBI Taxonomy" id="393762"/>
    <lineage>
        <taxon>Bacteria</taxon>
        <taxon>Bacillati</taxon>
        <taxon>Bacillota</taxon>
        <taxon>Clostridia</taxon>
        <taxon>Peptostreptococcales</taxon>
        <taxon>Natronincolaceae</taxon>
        <taxon>Natronincola</taxon>
    </lineage>
</organism>
<protein>
    <recommendedName>
        <fullName evidence="2">S1 motif domain-containing protein</fullName>
    </recommendedName>
</protein>
<dbReference type="InterPro" id="IPR036388">
    <property type="entry name" value="WH-like_DNA-bd_sf"/>
</dbReference>
<dbReference type="PANTHER" id="PTHR37296">
    <property type="entry name" value="CONSERVED VIRULENCE FACTOR B"/>
    <property type="match status" value="1"/>
</dbReference>
<dbReference type="GO" id="GO:0003676">
    <property type="term" value="F:nucleic acid binding"/>
    <property type="evidence" value="ECO:0007669"/>
    <property type="project" value="InterPro"/>
</dbReference>
<accession>A0A1G8ZB30</accession>
<dbReference type="InterPro" id="IPR003029">
    <property type="entry name" value="S1_domain"/>
</dbReference>
<evidence type="ECO:0000259" key="2">
    <source>
        <dbReference type="PROSITE" id="PS50126"/>
    </source>
</evidence>
<dbReference type="InterPro" id="IPR014464">
    <property type="entry name" value="CvfB_fam"/>
</dbReference>
<dbReference type="Proteomes" id="UP000198718">
    <property type="component" value="Unassembled WGS sequence"/>
</dbReference>
<dbReference type="PANTHER" id="PTHR37296:SF1">
    <property type="entry name" value="CONSERVED VIRULENCE FACTOR B"/>
    <property type="match status" value="1"/>
</dbReference>
<dbReference type="Pfam" id="PF13509">
    <property type="entry name" value="S1_2"/>
    <property type="match status" value="2"/>
</dbReference>
<dbReference type="RefSeq" id="WP_090550562.1">
    <property type="nucleotide sequence ID" value="NZ_FNFP01000001.1"/>
</dbReference>
<evidence type="ECO:0000313" key="4">
    <source>
        <dbReference type="Proteomes" id="UP000198718"/>
    </source>
</evidence>
<dbReference type="AlphaFoldDB" id="A0A1G8ZB30"/>
<dbReference type="Gene3D" id="2.40.50.140">
    <property type="entry name" value="Nucleic acid-binding proteins"/>
    <property type="match status" value="2"/>
</dbReference>
<comment type="similarity">
    <text evidence="1">Belongs to the CvfB family.</text>
</comment>
<dbReference type="PIRSF" id="PIRSF012524">
    <property type="entry name" value="YitL_S1"/>
    <property type="match status" value="1"/>
</dbReference>
<proteinExistence type="inferred from homology"/>
<dbReference type="Pfam" id="PF17783">
    <property type="entry name" value="WHD_CvfB"/>
    <property type="match status" value="1"/>
</dbReference>
<dbReference type="InterPro" id="IPR012340">
    <property type="entry name" value="NA-bd_OB-fold"/>
</dbReference>
<dbReference type="InterPro" id="IPR040764">
    <property type="entry name" value="CvfB_WH"/>
</dbReference>
<dbReference type="OrthoDB" id="9801597at2"/>
<dbReference type="STRING" id="393762.SAMN05660472_00798"/>
<evidence type="ECO:0000313" key="3">
    <source>
        <dbReference type="EMBL" id="SDK12292.1"/>
    </source>
</evidence>
<dbReference type="EMBL" id="FNFP01000001">
    <property type="protein sequence ID" value="SDK12292.1"/>
    <property type="molecule type" value="Genomic_DNA"/>
</dbReference>
<dbReference type="SMART" id="SM00316">
    <property type="entry name" value="S1"/>
    <property type="match status" value="2"/>
</dbReference>
<sequence length="280" mass="31676">MIDLGVMQTLQVVKTTSFGVYLNSKDNKRDDNILLPKKQVPEGIAVGDEIEVFVYKDSEDRIIATTEKPKITLGEIGLLRVVETTKIGAFLDWGLEKDLLLPFKEQIGRVYKDKECLVGLYIDKSDRLCGTMDIYQFLSSESPYQVDDRVQGTIYSIHREIGAFVAVDNKYHGLIPQKEFIGNYKPGDQIEGRVTKVKEDGKLDLSLKEKAYKQMGEDADYILEKMKAQGGSLPLDDNSDPDKIKDELNMSKRAFKRAVGKLLKEGEIKFTEKGIELLKK</sequence>
<evidence type="ECO:0000256" key="1">
    <source>
        <dbReference type="PIRNR" id="PIRNR012524"/>
    </source>
</evidence>
<feature type="domain" description="S1 motif" evidence="2">
    <location>
        <begin position="147"/>
        <end position="208"/>
    </location>
</feature>
<dbReference type="Pfam" id="PF00575">
    <property type="entry name" value="S1"/>
    <property type="match status" value="1"/>
</dbReference>
<dbReference type="PROSITE" id="PS50126">
    <property type="entry name" value="S1"/>
    <property type="match status" value="1"/>
</dbReference>
<gene>
    <name evidence="3" type="ORF">SAMN05660472_00798</name>
</gene>
<dbReference type="SUPFAM" id="SSF50249">
    <property type="entry name" value="Nucleic acid-binding proteins"/>
    <property type="match status" value="1"/>
</dbReference>
<dbReference type="Gene3D" id="1.10.10.10">
    <property type="entry name" value="Winged helix-like DNA-binding domain superfamily/Winged helix DNA-binding domain"/>
    <property type="match status" value="1"/>
</dbReference>
<dbReference type="InterPro" id="IPR039566">
    <property type="entry name" value="CvfB_S1_st"/>
</dbReference>
<reference evidence="3 4" key="1">
    <citation type="submission" date="2016-10" db="EMBL/GenBank/DDBJ databases">
        <authorList>
            <person name="de Groot N.N."/>
        </authorList>
    </citation>
    <scope>NUCLEOTIDE SEQUENCE [LARGE SCALE GENOMIC DNA]</scope>
    <source>
        <strain evidence="3 4">DSM 18346</strain>
    </source>
</reference>
<name>A0A1G8ZB30_9FIRM</name>
<keyword evidence="4" id="KW-1185">Reference proteome</keyword>